<keyword evidence="2" id="KW-1185">Reference proteome</keyword>
<dbReference type="Proteomes" id="UP001153678">
    <property type="component" value="Unassembled WGS sequence"/>
</dbReference>
<comment type="caution">
    <text evidence="1">The sequence shown here is derived from an EMBL/GenBank/DDBJ whole genome shotgun (WGS) entry which is preliminary data.</text>
</comment>
<gene>
    <name evidence="1" type="ORF">FWILDA_LOCUS11867</name>
</gene>
<evidence type="ECO:0000313" key="2">
    <source>
        <dbReference type="Proteomes" id="UP001153678"/>
    </source>
</evidence>
<dbReference type="EMBL" id="CAMKVN010003554">
    <property type="protein sequence ID" value="CAI2185019.1"/>
    <property type="molecule type" value="Genomic_DNA"/>
</dbReference>
<protein>
    <submittedName>
        <fullName evidence="1">1377_t:CDS:1</fullName>
    </submittedName>
</protein>
<accession>A0A9W4SY97</accession>
<dbReference type="AlphaFoldDB" id="A0A9W4SY97"/>
<evidence type="ECO:0000313" key="1">
    <source>
        <dbReference type="EMBL" id="CAI2185019.1"/>
    </source>
</evidence>
<reference evidence="1" key="1">
    <citation type="submission" date="2022-08" db="EMBL/GenBank/DDBJ databases">
        <authorList>
            <person name="Kallberg Y."/>
            <person name="Tangrot J."/>
            <person name="Rosling A."/>
        </authorList>
    </citation>
    <scope>NUCLEOTIDE SEQUENCE</scope>
    <source>
        <strain evidence="1">Wild A</strain>
    </source>
</reference>
<sequence>LSSQNNLSKLVISKSSFNVLRIIQQGHNGIETGRTRMRYNIPDVDVSTK</sequence>
<organism evidence="1 2">
    <name type="scientific">Funneliformis geosporum</name>
    <dbReference type="NCBI Taxonomy" id="1117311"/>
    <lineage>
        <taxon>Eukaryota</taxon>
        <taxon>Fungi</taxon>
        <taxon>Fungi incertae sedis</taxon>
        <taxon>Mucoromycota</taxon>
        <taxon>Glomeromycotina</taxon>
        <taxon>Glomeromycetes</taxon>
        <taxon>Glomerales</taxon>
        <taxon>Glomeraceae</taxon>
        <taxon>Funneliformis</taxon>
    </lineage>
</organism>
<name>A0A9W4SY97_9GLOM</name>
<feature type="non-terminal residue" evidence="1">
    <location>
        <position position="1"/>
    </location>
</feature>
<proteinExistence type="predicted"/>